<name>A0A245ZDZ5_9SPHN</name>
<dbReference type="InterPro" id="IPR014622">
    <property type="entry name" value="UCP036794_erythomycin"/>
</dbReference>
<sequence>MPGLQESTEELDRAGQGDRIAAMIARDADPLPDIDDPAFGRMFDRFAGARLVLLGEASHGTSEFYRARAAITRRLIEEHGFNMVAVEADWPDAATIDRHVRHKTARANGEPPFTRFPTWMWRNAEFDGFVRWLRGHNEARAPEARVSFHGLDLYNLNASIRAVIDYLEEVDPDAAATARQRYGCLKPWREDLALYGRIAMREGHAQCEAGVVATLRDLFARQREYAAADGDDFMDAAQNARLVANAEAYYRAMYYGSAASWNLRDEHMFDTLDLLMRSKGENAKAVVWAHNSHIGDARFTDMGESRDELNLGQLARESYGDDACLIGFGTHGGMVAAADDWDAPMKIKRINSSRADSYERLAHDSGVERFLLDLREGVHDQLRDELMEQRLERFIGVIYRPDTERWSHYSSASLPAQFDAFVWFDTTNAVTPLPAPGRTERPERAGADDTYPFGL</sequence>
<reference evidence="2 3" key="1">
    <citation type="submission" date="2017-03" db="EMBL/GenBank/DDBJ databases">
        <title>Genome sequence of Sphingomonas mucosissima DSM 17494.</title>
        <authorList>
            <person name="Poehlein A."/>
            <person name="Wuebbeler J.H."/>
            <person name="Steinbuechel A."/>
            <person name="Daniel R."/>
        </authorList>
    </citation>
    <scope>NUCLEOTIDE SEQUENCE [LARGE SCALE GENOMIC DNA]</scope>
    <source>
        <strain evidence="2 3">DSM 17494</strain>
    </source>
</reference>
<dbReference type="InterPro" id="IPR007815">
    <property type="entry name" value="Emycin_Estase"/>
</dbReference>
<dbReference type="CDD" id="cd14728">
    <property type="entry name" value="Ere-like"/>
    <property type="match status" value="1"/>
</dbReference>
<dbReference type="Proteomes" id="UP000197783">
    <property type="component" value="Unassembled WGS sequence"/>
</dbReference>
<dbReference type="RefSeq" id="WP_088335198.1">
    <property type="nucleotide sequence ID" value="NZ_NBBJ01000007.1"/>
</dbReference>
<evidence type="ECO:0000313" key="2">
    <source>
        <dbReference type="EMBL" id="OWK27958.1"/>
    </source>
</evidence>
<dbReference type="Gene3D" id="3.30.1870.10">
    <property type="entry name" value="EreA-like, domain 2"/>
    <property type="match status" value="1"/>
</dbReference>
<gene>
    <name evidence="2" type="ORF">SPMU_32030</name>
</gene>
<dbReference type="InterPro" id="IPR052036">
    <property type="entry name" value="Hydrolase/PRTase-associated"/>
</dbReference>
<dbReference type="OrthoDB" id="9810066at2"/>
<feature type="region of interest" description="Disordered" evidence="1">
    <location>
        <begin position="432"/>
        <end position="455"/>
    </location>
</feature>
<comment type="caution">
    <text evidence="2">The sequence shown here is derived from an EMBL/GenBank/DDBJ whole genome shotgun (WGS) entry which is preliminary data.</text>
</comment>
<dbReference type="SUPFAM" id="SSF159501">
    <property type="entry name" value="EreA/ChaN-like"/>
    <property type="match status" value="1"/>
</dbReference>
<dbReference type="GO" id="GO:0046677">
    <property type="term" value="P:response to antibiotic"/>
    <property type="evidence" value="ECO:0007669"/>
    <property type="project" value="InterPro"/>
</dbReference>
<dbReference type="PANTHER" id="PTHR31299">
    <property type="entry name" value="ESTERASE, PUTATIVE (AFU_ORTHOLOGUE AFUA_1G05850)-RELATED"/>
    <property type="match status" value="1"/>
</dbReference>
<organism evidence="2 3">
    <name type="scientific">Sphingomonas mucosissima</name>
    <dbReference type="NCBI Taxonomy" id="370959"/>
    <lineage>
        <taxon>Bacteria</taxon>
        <taxon>Pseudomonadati</taxon>
        <taxon>Pseudomonadota</taxon>
        <taxon>Alphaproteobacteria</taxon>
        <taxon>Sphingomonadales</taxon>
        <taxon>Sphingomonadaceae</taxon>
        <taxon>Sphingomonas</taxon>
    </lineage>
</organism>
<dbReference type="Gene3D" id="3.40.1660.10">
    <property type="entry name" value="EreA-like (biosynthetic domain)"/>
    <property type="match status" value="1"/>
</dbReference>
<accession>A0A245ZDZ5</accession>
<dbReference type="AlphaFoldDB" id="A0A245ZDZ5"/>
<dbReference type="EMBL" id="NBBJ01000007">
    <property type="protein sequence ID" value="OWK27958.1"/>
    <property type="molecule type" value="Genomic_DNA"/>
</dbReference>
<keyword evidence="3" id="KW-1185">Reference proteome</keyword>
<evidence type="ECO:0000256" key="1">
    <source>
        <dbReference type="SAM" id="MobiDB-lite"/>
    </source>
</evidence>
<proteinExistence type="predicted"/>
<evidence type="ECO:0000313" key="3">
    <source>
        <dbReference type="Proteomes" id="UP000197783"/>
    </source>
</evidence>
<dbReference type="Gene3D" id="1.20.1440.30">
    <property type="entry name" value="Biosynthetic Protein domain"/>
    <property type="match status" value="1"/>
</dbReference>
<dbReference type="PIRSF" id="PIRSF036794">
    <property type="entry name" value="UCP_erythr_ester"/>
    <property type="match status" value="1"/>
</dbReference>
<dbReference type="Pfam" id="PF05139">
    <property type="entry name" value="Erythro_esteras"/>
    <property type="match status" value="1"/>
</dbReference>
<feature type="compositionally biased region" description="Basic and acidic residues" evidence="1">
    <location>
        <begin position="438"/>
        <end position="447"/>
    </location>
</feature>
<dbReference type="PANTHER" id="PTHR31299:SF0">
    <property type="entry name" value="ESTERASE, PUTATIVE (AFU_ORTHOLOGUE AFUA_1G05850)-RELATED"/>
    <property type="match status" value="1"/>
</dbReference>
<protein>
    <submittedName>
        <fullName evidence="2">Erythromycin esterase</fullName>
    </submittedName>
</protein>